<gene>
    <name evidence="2" type="ORF">MYMAC_000421</name>
</gene>
<evidence type="ECO:0000313" key="2">
    <source>
        <dbReference type="EMBL" id="ATB44839.1"/>
    </source>
</evidence>
<reference evidence="2 3" key="1">
    <citation type="submission" date="2017-06" db="EMBL/GenBank/DDBJ databases">
        <title>Sequencing and comparative analysis of myxobacterial genomes.</title>
        <authorList>
            <person name="Rupp O."/>
            <person name="Goesmann A."/>
            <person name="Sogaard-Andersen L."/>
        </authorList>
    </citation>
    <scope>NUCLEOTIDE SEQUENCE [LARGE SCALE GENOMIC DNA]</scope>
    <source>
        <strain evidence="2 3">DSM 14697</strain>
    </source>
</reference>
<organism evidence="2 3">
    <name type="scientific">Corallococcus macrosporus DSM 14697</name>
    <dbReference type="NCBI Taxonomy" id="1189310"/>
    <lineage>
        <taxon>Bacteria</taxon>
        <taxon>Pseudomonadati</taxon>
        <taxon>Myxococcota</taxon>
        <taxon>Myxococcia</taxon>
        <taxon>Myxococcales</taxon>
        <taxon>Cystobacterineae</taxon>
        <taxon>Myxococcaceae</taxon>
        <taxon>Corallococcus</taxon>
    </lineage>
</organism>
<evidence type="ECO:0000256" key="1">
    <source>
        <dbReference type="SAM" id="MobiDB-lite"/>
    </source>
</evidence>
<dbReference type="RefSeq" id="WP_095956844.1">
    <property type="nucleotide sequence ID" value="NZ_CP022203.1"/>
</dbReference>
<dbReference type="EMBL" id="CP022203">
    <property type="protein sequence ID" value="ATB44839.1"/>
    <property type="molecule type" value="Genomic_DNA"/>
</dbReference>
<name>A0A250JLS3_9BACT</name>
<sequence>MTETLDSPSPPSPRQRRRRLVNLGNVRTGLADCLRALEDGTMEASKARALIYGYSVLAGVIQGTELEERLAKLEAAARNEGSPRPGGLACAR</sequence>
<keyword evidence="3" id="KW-1185">Reference proteome</keyword>
<dbReference type="AlphaFoldDB" id="A0A250JLS3"/>
<proteinExistence type="predicted"/>
<evidence type="ECO:0000313" key="3">
    <source>
        <dbReference type="Proteomes" id="UP000217343"/>
    </source>
</evidence>
<dbReference type="Proteomes" id="UP000217343">
    <property type="component" value="Chromosome"/>
</dbReference>
<accession>A0A250JLS3</accession>
<feature type="region of interest" description="Disordered" evidence="1">
    <location>
        <begin position="1"/>
        <end position="20"/>
    </location>
</feature>
<protein>
    <submittedName>
        <fullName evidence="2">Uncharacterized protein</fullName>
    </submittedName>
</protein>
<dbReference type="KEGG" id="mmas:MYMAC_000421"/>